<comment type="cofactor">
    <cofactor evidence="2">
        <name>a divalent metal cation</name>
        <dbReference type="ChEBI" id="CHEBI:60240"/>
    </cofactor>
</comment>
<dbReference type="Pfam" id="PF03737">
    <property type="entry name" value="RraA-like"/>
    <property type="match status" value="1"/>
</dbReference>
<comment type="caution">
    <text evidence="13">The sequence shown here is derived from an EMBL/GenBank/DDBJ whole genome shotgun (WGS) entry which is preliminary data.</text>
</comment>
<comment type="subunit">
    <text evidence="4">Homotrimer.</text>
</comment>
<evidence type="ECO:0000256" key="10">
    <source>
        <dbReference type="ARBA" id="ARBA00030169"/>
    </source>
</evidence>
<organism evidence="13 14">
    <name type="scientific">Brevibacterium epidermidis</name>
    <dbReference type="NCBI Taxonomy" id="1698"/>
    <lineage>
        <taxon>Bacteria</taxon>
        <taxon>Bacillati</taxon>
        <taxon>Actinomycetota</taxon>
        <taxon>Actinomycetes</taxon>
        <taxon>Micrococcales</taxon>
        <taxon>Brevibacteriaceae</taxon>
        <taxon>Brevibacterium</taxon>
    </lineage>
</organism>
<dbReference type="InterPro" id="IPR036704">
    <property type="entry name" value="RraA/RraA-like_sf"/>
</dbReference>
<dbReference type="Proteomes" id="UP001565435">
    <property type="component" value="Unassembled WGS sequence"/>
</dbReference>
<evidence type="ECO:0000256" key="5">
    <source>
        <dbReference type="ARBA" id="ARBA00012213"/>
    </source>
</evidence>
<gene>
    <name evidence="13" type="ORF">ABH903_002408</name>
</gene>
<name>A0ABV4EM79_BREEP</name>
<reference evidence="13 14" key="1">
    <citation type="submission" date="2024-07" db="EMBL/GenBank/DDBJ databases">
        <title>Mealworm larvae gut microbial communities from Newark, Delaware, USA.</title>
        <authorList>
            <person name="Blenner M."/>
        </authorList>
    </citation>
    <scope>NUCLEOTIDE SEQUENCE [LARGE SCALE GENOMIC DNA]</scope>
    <source>
        <strain evidence="13 14">UD i117</strain>
    </source>
</reference>
<dbReference type="RefSeq" id="WP_370036636.1">
    <property type="nucleotide sequence ID" value="NZ_JBGBYS010000014.1"/>
</dbReference>
<comment type="similarity">
    <text evidence="3">Belongs to the class II aldolase/RraA-like family.</text>
</comment>
<evidence type="ECO:0000313" key="13">
    <source>
        <dbReference type="EMBL" id="MEY9259376.1"/>
    </source>
</evidence>
<sequence length="206" mass="21057">MTLSSSVDIDHPDSDIVDRLSALPTPNIGDAMGRLNVVDGGIRAVWTGAKIAGPAYPVLVAPGDNLGIHEALKAAARGFVLVINGGAFTERALMGDLIGERAISAGLRGFVIDGAVRDASTLGEIGMPVFARATSPAGPFKNGPYRLDTSVALGGVVVNPGDIVIGDDDGLVVVPADEAAEVAEAAEAVYADEDQRRSSIIAARTN</sequence>
<evidence type="ECO:0000256" key="3">
    <source>
        <dbReference type="ARBA" id="ARBA00008621"/>
    </source>
</evidence>
<proteinExistence type="inferred from homology"/>
<evidence type="ECO:0000256" key="6">
    <source>
        <dbReference type="ARBA" id="ARBA00012947"/>
    </source>
</evidence>
<comment type="function">
    <text evidence="8">Catalyzes the aldol cleavage of 4-hydroxy-4-methyl-2-oxoglutarate (HMG) into 2 molecules of pyruvate. Also contains a secondary oxaloacetate (OAA) decarboxylase activity due to the common pyruvate enolate transition state formed following C-C bond cleavage in the retro-aldol and decarboxylation reactions.</text>
</comment>
<dbReference type="SUPFAM" id="SSF89562">
    <property type="entry name" value="RraA-like"/>
    <property type="match status" value="1"/>
</dbReference>
<dbReference type="Gene3D" id="3.50.30.40">
    <property type="entry name" value="Ribonuclease E inhibitor RraA/RraA-like"/>
    <property type="match status" value="1"/>
</dbReference>
<evidence type="ECO:0000313" key="14">
    <source>
        <dbReference type="Proteomes" id="UP001565435"/>
    </source>
</evidence>
<comment type="catalytic activity">
    <reaction evidence="12">
        <text>oxaloacetate + H(+) = pyruvate + CO2</text>
        <dbReference type="Rhea" id="RHEA:15641"/>
        <dbReference type="ChEBI" id="CHEBI:15361"/>
        <dbReference type="ChEBI" id="CHEBI:15378"/>
        <dbReference type="ChEBI" id="CHEBI:16452"/>
        <dbReference type="ChEBI" id="CHEBI:16526"/>
        <dbReference type="EC" id="4.1.1.112"/>
    </reaction>
</comment>
<accession>A0ABV4EM79</accession>
<protein>
    <recommendedName>
        <fullName evidence="7">Putative 4-hydroxy-4-methyl-2-oxoglutarate aldolase</fullName>
        <ecNumber evidence="6">4.1.1.112</ecNumber>
        <ecNumber evidence="5">4.1.3.17</ecNumber>
    </recommendedName>
    <alternativeName>
        <fullName evidence="11">Oxaloacetate decarboxylase</fullName>
    </alternativeName>
    <alternativeName>
        <fullName evidence="9">Regulator of ribonuclease activity homolog</fullName>
    </alternativeName>
    <alternativeName>
        <fullName evidence="10">RraA-like protein</fullName>
    </alternativeName>
</protein>
<dbReference type="CDD" id="cd16841">
    <property type="entry name" value="RraA_family"/>
    <property type="match status" value="1"/>
</dbReference>
<dbReference type="PANTHER" id="PTHR33254:SF4">
    <property type="entry name" value="4-HYDROXY-4-METHYL-2-OXOGLUTARATE ALDOLASE 3-RELATED"/>
    <property type="match status" value="1"/>
</dbReference>
<dbReference type="InterPro" id="IPR005493">
    <property type="entry name" value="RraA/RraA-like"/>
</dbReference>
<evidence type="ECO:0000256" key="11">
    <source>
        <dbReference type="ARBA" id="ARBA00032305"/>
    </source>
</evidence>
<evidence type="ECO:0000256" key="1">
    <source>
        <dbReference type="ARBA" id="ARBA00001342"/>
    </source>
</evidence>
<dbReference type="EMBL" id="JBGBYS010000014">
    <property type="protein sequence ID" value="MEY9259376.1"/>
    <property type="molecule type" value="Genomic_DNA"/>
</dbReference>
<evidence type="ECO:0000256" key="4">
    <source>
        <dbReference type="ARBA" id="ARBA00011233"/>
    </source>
</evidence>
<keyword evidence="14" id="KW-1185">Reference proteome</keyword>
<comment type="catalytic activity">
    <reaction evidence="1">
        <text>4-hydroxy-4-methyl-2-oxoglutarate = 2 pyruvate</text>
        <dbReference type="Rhea" id="RHEA:22748"/>
        <dbReference type="ChEBI" id="CHEBI:15361"/>
        <dbReference type="ChEBI" id="CHEBI:58276"/>
        <dbReference type="EC" id="4.1.3.17"/>
    </reaction>
</comment>
<dbReference type="PANTHER" id="PTHR33254">
    <property type="entry name" value="4-HYDROXY-4-METHYL-2-OXOGLUTARATE ALDOLASE 3-RELATED"/>
    <property type="match status" value="1"/>
</dbReference>
<dbReference type="EC" id="4.1.1.112" evidence="6"/>
<evidence type="ECO:0000256" key="12">
    <source>
        <dbReference type="ARBA" id="ARBA00047973"/>
    </source>
</evidence>
<evidence type="ECO:0000256" key="7">
    <source>
        <dbReference type="ARBA" id="ARBA00016549"/>
    </source>
</evidence>
<dbReference type="EC" id="4.1.3.17" evidence="5"/>
<evidence type="ECO:0000256" key="2">
    <source>
        <dbReference type="ARBA" id="ARBA00001968"/>
    </source>
</evidence>
<evidence type="ECO:0000256" key="9">
    <source>
        <dbReference type="ARBA" id="ARBA00029596"/>
    </source>
</evidence>
<evidence type="ECO:0000256" key="8">
    <source>
        <dbReference type="ARBA" id="ARBA00025046"/>
    </source>
</evidence>